<dbReference type="Proteomes" id="UP001172457">
    <property type="component" value="Chromosome 4"/>
</dbReference>
<comment type="caution">
    <text evidence="4">The sequence shown here is derived from an EMBL/GenBank/DDBJ whole genome shotgun (WGS) entry which is preliminary data.</text>
</comment>
<name>A0AA38TFB1_9ASTR</name>
<proteinExistence type="predicted"/>
<keyword evidence="5" id="KW-1185">Reference proteome</keyword>
<dbReference type="PANTHER" id="PTHR33373:SF28">
    <property type="entry name" value="OS07G0479600 PROTEIN"/>
    <property type="match status" value="1"/>
</dbReference>
<keyword evidence="2" id="KW-0812">Transmembrane</keyword>
<reference evidence="4" key="1">
    <citation type="submission" date="2023-03" db="EMBL/GenBank/DDBJ databases">
        <title>Chromosome-scale reference genome and RAD-based genetic map of yellow starthistle (Centaurea solstitialis) reveal putative structural variation and QTLs associated with invader traits.</title>
        <authorList>
            <person name="Reatini B."/>
            <person name="Cang F.A."/>
            <person name="Jiang Q."/>
            <person name="Mckibben M.T.W."/>
            <person name="Barker M.S."/>
            <person name="Rieseberg L.H."/>
            <person name="Dlugosch K.M."/>
        </authorList>
    </citation>
    <scope>NUCLEOTIDE SEQUENCE</scope>
    <source>
        <strain evidence="4">CAN-66</strain>
        <tissue evidence="4">Leaf</tissue>
    </source>
</reference>
<feature type="region of interest" description="Disordered" evidence="1">
    <location>
        <begin position="66"/>
        <end position="87"/>
    </location>
</feature>
<dbReference type="EMBL" id="JARYMX010000004">
    <property type="protein sequence ID" value="KAJ9553690.1"/>
    <property type="molecule type" value="Genomic_DNA"/>
</dbReference>
<dbReference type="PANTHER" id="PTHR33373">
    <property type="entry name" value="OS07G0479600 PROTEIN"/>
    <property type="match status" value="1"/>
</dbReference>
<evidence type="ECO:0000259" key="3">
    <source>
        <dbReference type="Pfam" id="PF13259"/>
    </source>
</evidence>
<evidence type="ECO:0000313" key="5">
    <source>
        <dbReference type="Proteomes" id="UP001172457"/>
    </source>
</evidence>
<feature type="transmembrane region" description="Helical" evidence="2">
    <location>
        <begin position="135"/>
        <end position="156"/>
    </location>
</feature>
<sequence length="162" mass="18445">MMEVETASACGNNIMMMEVNAGSSRPNEKRPLEISAPPNEARKHTENKGSNTTVFINHGAISWNESRRKWTGDQSQRSRRGRTPEDPVISWSTTYEDLLSNNNRFPEPIPLPVRSFSLLMMVEVNVCIDQTKKRVLIVVILMLYAGMVDFLVDIWLDEGLYD</sequence>
<keyword evidence="2" id="KW-1133">Transmembrane helix</keyword>
<protein>
    <recommendedName>
        <fullName evidence="3">Gag1-like clamp domain-containing protein</fullName>
    </recommendedName>
</protein>
<dbReference type="Pfam" id="PF13259">
    <property type="entry name" value="clamp_Gag1-like"/>
    <property type="match status" value="1"/>
</dbReference>
<organism evidence="4 5">
    <name type="scientific">Centaurea solstitialis</name>
    <name type="common">yellow star-thistle</name>
    <dbReference type="NCBI Taxonomy" id="347529"/>
    <lineage>
        <taxon>Eukaryota</taxon>
        <taxon>Viridiplantae</taxon>
        <taxon>Streptophyta</taxon>
        <taxon>Embryophyta</taxon>
        <taxon>Tracheophyta</taxon>
        <taxon>Spermatophyta</taxon>
        <taxon>Magnoliopsida</taxon>
        <taxon>eudicotyledons</taxon>
        <taxon>Gunneridae</taxon>
        <taxon>Pentapetalae</taxon>
        <taxon>asterids</taxon>
        <taxon>campanulids</taxon>
        <taxon>Asterales</taxon>
        <taxon>Asteraceae</taxon>
        <taxon>Carduoideae</taxon>
        <taxon>Cardueae</taxon>
        <taxon>Centaureinae</taxon>
        <taxon>Centaurea</taxon>
    </lineage>
</organism>
<keyword evidence="2" id="KW-0472">Membrane</keyword>
<dbReference type="AlphaFoldDB" id="A0AA38TFB1"/>
<evidence type="ECO:0000256" key="2">
    <source>
        <dbReference type="SAM" id="Phobius"/>
    </source>
</evidence>
<feature type="domain" description="Gag1-like clamp" evidence="3">
    <location>
        <begin position="39"/>
        <end position="111"/>
    </location>
</feature>
<evidence type="ECO:0000313" key="4">
    <source>
        <dbReference type="EMBL" id="KAJ9553690.1"/>
    </source>
</evidence>
<feature type="region of interest" description="Disordered" evidence="1">
    <location>
        <begin position="22"/>
        <end position="50"/>
    </location>
</feature>
<dbReference type="InterPro" id="IPR025124">
    <property type="entry name" value="Gag1-like_clamp"/>
</dbReference>
<evidence type="ECO:0000256" key="1">
    <source>
        <dbReference type="SAM" id="MobiDB-lite"/>
    </source>
</evidence>
<gene>
    <name evidence="4" type="ORF">OSB04_017735</name>
</gene>
<accession>A0AA38TFB1</accession>